<evidence type="ECO:0000313" key="1">
    <source>
        <dbReference type="EMBL" id="GAH81350.1"/>
    </source>
</evidence>
<feature type="non-terminal residue" evidence="1">
    <location>
        <position position="1"/>
    </location>
</feature>
<protein>
    <recommendedName>
        <fullName evidence="2">3-keto-disaccharide hydrolase domain-containing protein</fullName>
    </recommendedName>
</protein>
<dbReference type="Gene3D" id="2.60.120.560">
    <property type="entry name" value="Exo-inulinase, domain 1"/>
    <property type="match status" value="1"/>
</dbReference>
<accession>X1JIM4</accession>
<reference evidence="1" key="1">
    <citation type="journal article" date="2014" name="Front. Microbiol.">
        <title>High frequency of phylogenetically diverse reductive dehalogenase-homologous genes in deep subseafloor sedimentary metagenomes.</title>
        <authorList>
            <person name="Kawai M."/>
            <person name="Futagami T."/>
            <person name="Toyoda A."/>
            <person name="Takaki Y."/>
            <person name="Nishi S."/>
            <person name="Hori S."/>
            <person name="Arai W."/>
            <person name="Tsubouchi T."/>
            <person name="Morono Y."/>
            <person name="Uchiyama I."/>
            <person name="Ito T."/>
            <person name="Fujiyama A."/>
            <person name="Inagaki F."/>
            <person name="Takami H."/>
        </authorList>
    </citation>
    <scope>NUCLEOTIDE SEQUENCE</scope>
    <source>
        <strain evidence="1">Expedition CK06-06</strain>
    </source>
</reference>
<comment type="caution">
    <text evidence="1">The sequence shown here is derived from an EMBL/GenBank/DDBJ whole genome shotgun (WGS) entry which is preliminary data.</text>
</comment>
<evidence type="ECO:0008006" key="2">
    <source>
        <dbReference type="Google" id="ProtNLM"/>
    </source>
</evidence>
<dbReference type="EMBL" id="BARU01036822">
    <property type="protein sequence ID" value="GAH81350.1"/>
    <property type="molecule type" value="Genomic_DNA"/>
</dbReference>
<organism evidence="1">
    <name type="scientific">marine sediment metagenome</name>
    <dbReference type="NCBI Taxonomy" id="412755"/>
    <lineage>
        <taxon>unclassified sequences</taxon>
        <taxon>metagenomes</taxon>
        <taxon>ecological metagenomes</taxon>
    </lineage>
</organism>
<sequence>DGGDMRSWKVLRGSAACENGALVLDGRQKDATILAKGVGLKNGTVEVRALRRGPVPNAGPFTVALRLQLRLNWRSVYFVCRPGSVETCRASWRKQMPSPEGRASIEPTDRAELWRFVMNEGAVRCFRDGREVISCSDPDPRAGSVAITAARCRVEILSVRYRRGAPPGDEPEQSP</sequence>
<proteinExistence type="predicted"/>
<name>X1JIM4_9ZZZZ</name>
<dbReference type="AlphaFoldDB" id="X1JIM4"/>
<gene>
    <name evidence="1" type="ORF">S03H2_57448</name>
</gene>